<proteinExistence type="predicted"/>
<sequence>MCQVEKEAKGKGKPGGSTTKQKVHKQAKGKGKAGGSTTEQDEMQAFRLEEVRWKCEGIREQVEELGIKVGSLEQKFETTMDDIGNYFEGRLQELHQEFNSKMKKLANTAEKGKGSVENKGKGPVEKKGMTPVKVKEEDDNSEDEEEEESD</sequence>
<feature type="region of interest" description="Disordered" evidence="1">
    <location>
        <begin position="102"/>
        <end position="150"/>
    </location>
</feature>
<feature type="compositionally biased region" description="Basic and acidic residues" evidence="1">
    <location>
        <begin position="1"/>
        <end position="10"/>
    </location>
</feature>
<evidence type="ECO:0000313" key="2">
    <source>
        <dbReference type="EMBL" id="RLN42911.1"/>
    </source>
</evidence>
<feature type="compositionally biased region" description="Basic and acidic residues" evidence="1">
    <location>
        <begin position="110"/>
        <end position="136"/>
    </location>
</feature>
<dbReference type="AlphaFoldDB" id="A0A3L6TTN8"/>
<evidence type="ECO:0000256" key="1">
    <source>
        <dbReference type="SAM" id="MobiDB-lite"/>
    </source>
</evidence>
<feature type="compositionally biased region" description="Basic residues" evidence="1">
    <location>
        <begin position="21"/>
        <end position="31"/>
    </location>
</feature>
<protein>
    <submittedName>
        <fullName evidence="2">Uncharacterized protein</fullName>
    </submittedName>
</protein>
<organism evidence="2 3">
    <name type="scientific">Panicum miliaceum</name>
    <name type="common">Proso millet</name>
    <name type="synonym">Broomcorn millet</name>
    <dbReference type="NCBI Taxonomy" id="4540"/>
    <lineage>
        <taxon>Eukaryota</taxon>
        <taxon>Viridiplantae</taxon>
        <taxon>Streptophyta</taxon>
        <taxon>Embryophyta</taxon>
        <taxon>Tracheophyta</taxon>
        <taxon>Spermatophyta</taxon>
        <taxon>Magnoliopsida</taxon>
        <taxon>Liliopsida</taxon>
        <taxon>Poales</taxon>
        <taxon>Poaceae</taxon>
        <taxon>PACMAD clade</taxon>
        <taxon>Panicoideae</taxon>
        <taxon>Panicodae</taxon>
        <taxon>Paniceae</taxon>
        <taxon>Panicinae</taxon>
        <taxon>Panicum</taxon>
        <taxon>Panicum sect. Panicum</taxon>
    </lineage>
</organism>
<evidence type="ECO:0000313" key="3">
    <source>
        <dbReference type="Proteomes" id="UP000275267"/>
    </source>
</evidence>
<name>A0A3L6TTN8_PANMI</name>
<gene>
    <name evidence="2" type="ORF">C2845_PM01G43170</name>
</gene>
<accession>A0A3L6TTN8</accession>
<keyword evidence="3" id="KW-1185">Reference proteome</keyword>
<feature type="region of interest" description="Disordered" evidence="1">
    <location>
        <begin position="1"/>
        <end position="42"/>
    </location>
</feature>
<dbReference type="Proteomes" id="UP000275267">
    <property type="component" value="Unassembled WGS sequence"/>
</dbReference>
<feature type="compositionally biased region" description="Acidic residues" evidence="1">
    <location>
        <begin position="137"/>
        <end position="150"/>
    </location>
</feature>
<comment type="caution">
    <text evidence="2">The sequence shown here is derived from an EMBL/GenBank/DDBJ whole genome shotgun (WGS) entry which is preliminary data.</text>
</comment>
<reference evidence="3" key="1">
    <citation type="journal article" date="2019" name="Nat. Commun.">
        <title>The genome of broomcorn millet.</title>
        <authorList>
            <person name="Zou C."/>
            <person name="Miki D."/>
            <person name="Li D."/>
            <person name="Tang Q."/>
            <person name="Xiao L."/>
            <person name="Rajput S."/>
            <person name="Deng P."/>
            <person name="Jia W."/>
            <person name="Huang R."/>
            <person name="Zhang M."/>
            <person name="Sun Y."/>
            <person name="Hu J."/>
            <person name="Fu X."/>
            <person name="Schnable P.S."/>
            <person name="Li F."/>
            <person name="Zhang H."/>
            <person name="Feng B."/>
            <person name="Zhu X."/>
            <person name="Liu R."/>
            <person name="Schnable J.C."/>
            <person name="Zhu J.-K."/>
            <person name="Zhang H."/>
        </authorList>
    </citation>
    <scope>NUCLEOTIDE SEQUENCE [LARGE SCALE GENOMIC DNA]</scope>
</reference>
<dbReference type="EMBL" id="PQIB02000001">
    <property type="protein sequence ID" value="RLN42911.1"/>
    <property type="molecule type" value="Genomic_DNA"/>
</dbReference>